<accession>A0AAJ4XIE2</accession>
<dbReference type="Proteomes" id="UP001294444">
    <property type="component" value="Unassembled WGS sequence"/>
</dbReference>
<name>A0AAJ4XIE2_9BASI</name>
<dbReference type="AlphaFoldDB" id="A0AAJ4XIE2"/>
<feature type="chain" id="PRO_5042478410" evidence="1">
    <location>
        <begin position="22"/>
        <end position="74"/>
    </location>
</feature>
<organism evidence="2 3">
    <name type="scientific">Melanopsichium pennsylvanicum</name>
    <dbReference type="NCBI Taxonomy" id="63383"/>
    <lineage>
        <taxon>Eukaryota</taxon>
        <taxon>Fungi</taxon>
        <taxon>Dikarya</taxon>
        <taxon>Basidiomycota</taxon>
        <taxon>Ustilaginomycotina</taxon>
        <taxon>Ustilaginomycetes</taxon>
        <taxon>Ustilaginales</taxon>
        <taxon>Ustilaginaceae</taxon>
        <taxon>Melanopsichium</taxon>
    </lineage>
</organism>
<proteinExistence type="predicted"/>
<evidence type="ECO:0000256" key="1">
    <source>
        <dbReference type="SAM" id="SignalP"/>
    </source>
</evidence>
<feature type="signal peptide" evidence="1">
    <location>
        <begin position="1"/>
        <end position="21"/>
    </location>
</feature>
<dbReference type="EMBL" id="OAPG01000003">
    <property type="protein sequence ID" value="SNX83169.1"/>
    <property type="molecule type" value="Genomic_DNA"/>
</dbReference>
<keyword evidence="1" id="KW-0732">Signal</keyword>
<evidence type="ECO:0000313" key="2">
    <source>
        <dbReference type="EMBL" id="SNX83169.1"/>
    </source>
</evidence>
<reference evidence="2" key="1">
    <citation type="submission" date="2023-10" db="EMBL/GenBank/DDBJ databases">
        <authorList>
            <person name="Guldener U."/>
        </authorList>
    </citation>
    <scope>NUCLEOTIDE SEQUENCE</scope>
    <source>
        <strain evidence="2">Mp4</strain>
    </source>
</reference>
<sequence>MQIPLSTIVVLISALALQVSASAPHCELKYENKALHLVKSNGCPPDESLWTHCCTAPFSNYNASAPIEGKIYEA</sequence>
<gene>
    <name evidence="2" type="ORF">MEPE_01875</name>
</gene>
<protein>
    <submittedName>
        <fullName evidence="2">Uncharacterized protein</fullName>
    </submittedName>
</protein>
<comment type="caution">
    <text evidence="2">The sequence shown here is derived from an EMBL/GenBank/DDBJ whole genome shotgun (WGS) entry which is preliminary data.</text>
</comment>
<keyword evidence="3" id="KW-1185">Reference proteome</keyword>
<evidence type="ECO:0000313" key="3">
    <source>
        <dbReference type="Proteomes" id="UP001294444"/>
    </source>
</evidence>